<accession>A0A4Q7TGS3</accession>
<comment type="function">
    <text evidence="7">Involved in cell division.</text>
</comment>
<comment type="caution">
    <text evidence="9">The sequence shown here is derived from an EMBL/GenBank/DDBJ whole genome shotgun (WGS) entry which is preliminary data.</text>
</comment>
<name>A0A4Q7TGS3_9MICO</name>
<dbReference type="RefSeq" id="WP_130282829.1">
    <property type="nucleotide sequence ID" value="NZ_SGXT01000015.1"/>
</dbReference>
<reference evidence="9 10" key="1">
    <citation type="journal article" date="2015" name="Stand. Genomic Sci.">
        <title>Genomic Encyclopedia of Bacterial and Archaeal Type Strains, Phase III: the genomes of soil and plant-associated and newly described type strains.</title>
        <authorList>
            <person name="Whitman W.B."/>
            <person name="Woyke T."/>
            <person name="Klenk H.P."/>
            <person name="Zhou Y."/>
            <person name="Lilburn T.G."/>
            <person name="Beck B.J."/>
            <person name="De Vos P."/>
            <person name="Vandamme P."/>
            <person name="Eisen J.A."/>
            <person name="Garrity G."/>
            <person name="Hugenholtz P."/>
            <person name="Kyrpides N.C."/>
        </authorList>
    </citation>
    <scope>NUCLEOTIDE SEQUENCE [LARGE SCALE GENOMIC DNA]</scope>
    <source>
        <strain evidence="9 10">AC4r</strain>
    </source>
</reference>
<dbReference type="OrthoDB" id="5189646at2"/>
<keyword evidence="4 7" id="KW-1133">Transmembrane helix</keyword>
<evidence type="ECO:0000256" key="5">
    <source>
        <dbReference type="ARBA" id="ARBA00023136"/>
    </source>
</evidence>
<comment type="similarity">
    <text evidence="7">Belongs to the CrgA family.</text>
</comment>
<feature type="transmembrane region" description="Helical" evidence="7">
    <location>
        <begin position="25"/>
        <end position="48"/>
    </location>
</feature>
<evidence type="ECO:0000313" key="9">
    <source>
        <dbReference type="EMBL" id="RZT59655.1"/>
    </source>
</evidence>
<evidence type="ECO:0000256" key="4">
    <source>
        <dbReference type="ARBA" id="ARBA00022989"/>
    </source>
</evidence>
<feature type="compositionally biased region" description="Polar residues" evidence="8">
    <location>
        <begin position="1"/>
        <end position="16"/>
    </location>
</feature>
<comment type="subcellular location">
    <subcellularLocation>
        <location evidence="7">Cell membrane</location>
        <topology evidence="7">Multi-pass membrane protein</topology>
    </subcellularLocation>
</comment>
<dbReference type="EMBL" id="SGXT01000015">
    <property type="protein sequence ID" value="RZT59655.1"/>
    <property type="molecule type" value="Genomic_DNA"/>
</dbReference>
<proteinExistence type="inferred from homology"/>
<keyword evidence="2 7" id="KW-0132">Cell division</keyword>
<evidence type="ECO:0000256" key="6">
    <source>
        <dbReference type="ARBA" id="ARBA00023306"/>
    </source>
</evidence>
<evidence type="ECO:0000256" key="8">
    <source>
        <dbReference type="SAM" id="MobiDB-lite"/>
    </source>
</evidence>
<evidence type="ECO:0000256" key="3">
    <source>
        <dbReference type="ARBA" id="ARBA00022692"/>
    </source>
</evidence>
<feature type="transmembrane region" description="Helical" evidence="7">
    <location>
        <begin position="54"/>
        <end position="75"/>
    </location>
</feature>
<dbReference type="Proteomes" id="UP000292408">
    <property type="component" value="Unassembled WGS sequence"/>
</dbReference>
<dbReference type="GO" id="GO:0051301">
    <property type="term" value="P:cell division"/>
    <property type="evidence" value="ECO:0007669"/>
    <property type="project" value="UniProtKB-UniRule"/>
</dbReference>
<feature type="region of interest" description="Disordered" evidence="8">
    <location>
        <begin position="1"/>
        <end position="23"/>
    </location>
</feature>
<sequence length="80" mass="8856">MARTTASDAENPNNARSGADAPNPVWFKPVMFGFMLLGLIWIITYYVSASALPIAAIGPWNIMVGFGIMFIGFLMTTRWR</sequence>
<gene>
    <name evidence="7" type="primary">crgA</name>
    <name evidence="9" type="ORF">EV140_1637</name>
</gene>
<protein>
    <recommendedName>
        <fullName evidence="7">Cell division protein CrgA</fullName>
    </recommendedName>
</protein>
<evidence type="ECO:0000256" key="7">
    <source>
        <dbReference type="HAMAP-Rule" id="MF_00631"/>
    </source>
</evidence>
<evidence type="ECO:0000313" key="10">
    <source>
        <dbReference type="Proteomes" id="UP000292408"/>
    </source>
</evidence>
<dbReference type="InterPro" id="IPR009619">
    <property type="entry name" value="CrgA"/>
</dbReference>
<dbReference type="AlphaFoldDB" id="A0A4Q7TGS3"/>
<keyword evidence="3 7" id="KW-0812">Transmembrane</keyword>
<keyword evidence="6 7" id="KW-0131">Cell cycle</keyword>
<evidence type="ECO:0000256" key="2">
    <source>
        <dbReference type="ARBA" id="ARBA00022618"/>
    </source>
</evidence>
<keyword evidence="1 7" id="KW-1003">Cell membrane</keyword>
<keyword evidence="10" id="KW-1185">Reference proteome</keyword>
<evidence type="ECO:0000256" key="1">
    <source>
        <dbReference type="ARBA" id="ARBA00022475"/>
    </source>
</evidence>
<dbReference type="HAMAP" id="MF_00631">
    <property type="entry name" value="CrgA"/>
    <property type="match status" value="1"/>
</dbReference>
<dbReference type="Pfam" id="PF06781">
    <property type="entry name" value="CrgA"/>
    <property type="match status" value="1"/>
</dbReference>
<organism evidence="9 10">
    <name type="scientific">Microcella alkaliphila</name>
    <dbReference type="NCBI Taxonomy" id="279828"/>
    <lineage>
        <taxon>Bacteria</taxon>
        <taxon>Bacillati</taxon>
        <taxon>Actinomycetota</taxon>
        <taxon>Actinomycetes</taxon>
        <taxon>Micrococcales</taxon>
        <taxon>Microbacteriaceae</taxon>
        <taxon>Microcella</taxon>
    </lineage>
</organism>
<dbReference type="GO" id="GO:0005886">
    <property type="term" value="C:plasma membrane"/>
    <property type="evidence" value="ECO:0007669"/>
    <property type="project" value="UniProtKB-SubCell"/>
</dbReference>
<keyword evidence="5 7" id="KW-0472">Membrane</keyword>